<proteinExistence type="predicted"/>
<accession>A0A0K1XGT0</accession>
<dbReference type="Gene3D" id="6.10.250.3150">
    <property type="match status" value="1"/>
</dbReference>
<organism evidence="5 6">
    <name type="scientific">Thiopseudomonas alkaliphila</name>
    <dbReference type="NCBI Taxonomy" id="1697053"/>
    <lineage>
        <taxon>Bacteria</taxon>
        <taxon>Pseudomonadati</taxon>
        <taxon>Pseudomonadota</taxon>
        <taxon>Gammaproteobacteria</taxon>
        <taxon>Pseudomonadales</taxon>
        <taxon>Pseudomonadaceae</taxon>
        <taxon>Thiopseudomonas</taxon>
    </lineage>
</organism>
<feature type="compositionally biased region" description="Low complexity" evidence="2">
    <location>
        <begin position="275"/>
        <end position="291"/>
    </location>
</feature>
<feature type="region of interest" description="Disordered" evidence="2">
    <location>
        <begin position="262"/>
        <end position="332"/>
    </location>
</feature>
<dbReference type="InterPro" id="IPR016047">
    <property type="entry name" value="M23ase_b-sheet_dom"/>
</dbReference>
<dbReference type="FunFam" id="2.70.70.10:FF:000003">
    <property type="entry name" value="Murein hydrolase activator EnvC"/>
    <property type="match status" value="1"/>
</dbReference>
<protein>
    <recommendedName>
        <fullName evidence="4">M23ase beta-sheet core domain-containing protein</fullName>
    </recommendedName>
</protein>
<feature type="chain" id="PRO_5005472161" description="M23ase beta-sheet core domain-containing protein" evidence="3">
    <location>
        <begin position="20"/>
        <end position="472"/>
    </location>
</feature>
<feature type="domain" description="M23ase beta-sheet core" evidence="4">
    <location>
        <begin position="370"/>
        <end position="464"/>
    </location>
</feature>
<gene>
    <name evidence="5" type="ORF">AKN88_05510</name>
</gene>
<keyword evidence="3" id="KW-0732">Signal</keyword>
<dbReference type="STRING" id="1697053.AKN87_08045"/>
<feature type="signal peptide" evidence="3">
    <location>
        <begin position="1"/>
        <end position="19"/>
    </location>
</feature>
<dbReference type="PANTHER" id="PTHR21666:SF270">
    <property type="entry name" value="MUREIN HYDROLASE ACTIVATOR ENVC"/>
    <property type="match status" value="1"/>
</dbReference>
<evidence type="ECO:0000256" key="1">
    <source>
        <dbReference type="SAM" id="Coils"/>
    </source>
</evidence>
<evidence type="ECO:0000259" key="4">
    <source>
        <dbReference type="Pfam" id="PF01551"/>
    </source>
</evidence>
<dbReference type="InterPro" id="IPR011055">
    <property type="entry name" value="Dup_hybrid_motif"/>
</dbReference>
<reference evidence="5 6" key="1">
    <citation type="journal article" date="2015" name="Genome Announc.">
        <title>Genome Sequences of Oblitimonas alkaliphila gen. nov. sp. nov. (Proposed), a Novel Bacterium of the Pseudomonadaceae Family.</title>
        <authorList>
            <person name="Lauer A.C."/>
            <person name="Nicholson A.C."/>
            <person name="Humrighouse B.W."/>
            <person name="Emery B."/>
            <person name="Drobish A."/>
            <person name="Juieng P."/>
            <person name="Loparev V."/>
            <person name="McQuiston J.R."/>
        </authorList>
    </citation>
    <scope>NUCLEOTIDE SEQUENCE [LARGE SCALE GENOMIC DNA]</scope>
    <source>
        <strain evidence="5 6">E5571</strain>
    </source>
</reference>
<sequence>MLRIALAALIVFTTSFAQADERQQTQRRVNQVQQDIAQFKKLLNQVQVQRTAEQKALKETETQIGQLEKELKTLEQQKRESEQELRKLAAEKQQLQQQQQAQQQLIAKQARAAQQAGRHEPLKLLLNQESPERVMRHLTYYQYLTLARQQQIQAFQALTQQLQEVEVGILNQSQLLARQEQSLAEQHKKLATVRQQRQQKVAALIAEQKKHQSAITRKQRDQQELEQVLVKIEAEIARQERARLLAEQKRLEEQQRLARERLAQQAAERQEQARQQRLAQQQAAQTTQLAESPKPATVIVEPEKKHSTPPVVTAKATPPATTAPVAAAKPQSFSVPKGAPFATRRGQLPWPVQGTVAARFGSPRNDTRSKWDGLLISAQAGTPVRAVHSGRVVFADWLRGAGLLVIVDHGDGYLSLYGHNQSLMSHVGDTVQAGQTLATVGNSGGHTTSALYFAIRQQGRATDPAQWFKRQG</sequence>
<keyword evidence="6" id="KW-1185">Reference proteome</keyword>
<name>A0A0K1XGT0_9GAMM</name>
<evidence type="ECO:0000256" key="3">
    <source>
        <dbReference type="SAM" id="SignalP"/>
    </source>
</evidence>
<feature type="compositionally biased region" description="Low complexity" evidence="2">
    <location>
        <begin position="308"/>
        <end position="330"/>
    </location>
</feature>
<dbReference type="RefSeq" id="WP_064496142.1">
    <property type="nucleotide sequence ID" value="NZ_CP012365.1"/>
</dbReference>
<evidence type="ECO:0000256" key="2">
    <source>
        <dbReference type="SAM" id="MobiDB-lite"/>
    </source>
</evidence>
<keyword evidence="1" id="KW-0175">Coiled coil</keyword>
<dbReference type="SUPFAM" id="SSF51261">
    <property type="entry name" value="Duplicated hybrid motif"/>
    <property type="match status" value="1"/>
</dbReference>
<dbReference type="EMBL" id="CP012365">
    <property type="protein sequence ID" value="AKX60575.1"/>
    <property type="molecule type" value="Genomic_DNA"/>
</dbReference>
<dbReference type="Proteomes" id="UP000063953">
    <property type="component" value="Chromosome"/>
</dbReference>
<dbReference type="CDD" id="cd12797">
    <property type="entry name" value="M23_peptidase"/>
    <property type="match status" value="1"/>
</dbReference>
<evidence type="ECO:0000313" key="6">
    <source>
        <dbReference type="Proteomes" id="UP000063953"/>
    </source>
</evidence>
<dbReference type="GO" id="GO:0004222">
    <property type="term" value="F:metalloendopeptidase activity"/>
    <property type="evidence" value="ECO:0007669"/>
    <property type="project" value="TreeGrafter"/>
</dbReference>
<dbReference type="PANTHER" id="PTHR21666">
    <property type="entry name" value="PEPTIDASE-RELATED"/>
    <property type="match status" value="1"/>
</dbReference>
<dbReference type="PATRIC" id="fig|1698449.3.peg.1105"/>
<evidence type="ECO:0000313" key="5">
    <source>
        <dbReference type="EMBL" id="AKX60575.1"/>
    </source>
</evidence>
<dbReference type="InterPro" id="IPR050570">
    <property type="entry name" value="Cell_wall_metabolism_enzyme"/>
</dbReference>
<dbReference type="Pfam" id="PF01551">
    <property type="entry name" value="Peptidase_M23"/>
    <property type="match status" value="1"/>
</dbReference>
<dbReference type="AlphaFoldDB" id="A0A0K1XGT0"/>
<feature type="compositionally biased region" description="Basic and acidic residues" evidence="2">
    <location>
        <begin position="262"/>
        <end position="274"/>
    </location>
</feature>
<feature type="coiled-coil region" evidence="1">
    <location>
        <begin position="22"/>
        <end position="112"/>
    </location>
</feature>
<dbReference type="Gene3D" id="2.70.70.10">
    <property type="entry name" value="Glucose Permease (Domain IIA)"/>
    <property type="match status" value="1"/>
</dbReference>